<keyword evidence="2" id="KW-1185">Reference proteome</keyword>
<gene>
    <name evidence="3" type="primary">LOC116658030</name>
</gene>
<sequence>MSMDARERGPLARKERAQLPAPHSATSLWRGWRLVWPEEGLCPACHGASLGHLGSGSTCKTLYFWAPAVAARSTPGTRQPGVLGAPSPTGGGYEHSPAGPLRVQGGDTKLTLVGRGSPVPRPARSPHRAVSPSRCRVSQSKTPDACPRPSSFWNKAPLTLPTLPRGGAARGQDAASHGVRSGVIGTPQPQDCSPLGQAPGCWVLLRAGSPPSAASRSPDPHLTPLVHLDANHLRQGRRMGVGSSAAAVHALTTAPLLLVATPCAPGCLRGRGRAGVHRGPAGSGRTRPQPGA</sequence>
<evidence type="ECO:0000313" key="3">
    <source>
        <dbReference type="RefSeq" id="XP_032318227.1"/>
    </source>
</evidence>
<dbReference type="Proteomes" id="UP000694856">
    <property type="component" value="Chromosome 19"/>
</dbReference>
<feature type="region of interest" description="Disordered" evidence="1">
    <location>
        <begin position="116"/>
        <end position="152"/>
    </location>
</feature>
<dbReference type="RefSeq" id="XP_032318227.1">
    <property type="nucleotide sequence ID" value="XM_032462336.1"/>
</dbReference>
<evidence type="ECO:0000256" key="1">
    <source>
        <dbReference type="SAM" id="MobiDB-lite"/>
    </source>
</evidence>
<dbReference type="KEGG" id="cfr:116658030"/>
<dbReference type="GeneID" id="116658030"/>
<dbReference type="AlphaFoldDB" id="A0A8B8RK67"/>
<name>A0A8B8RK67_CAMFR</name>
<feature type="region of interest" description="Disordered" evidence="1">
    <location>
        <begin position="73"/>
        <end position="103"/>
    </location>
</feature>
<organism evidence="2 3">
    <name type="scientific">Camelus ferus</name>
    <name type="common">Wild bactrian camel</name>
    <name type="synonym">Camelus bactrianus ferus</name>
    <dbReference type="NCBI Taxonomy" id="419612"/>
    <lineage>
        <taxon>Eukaryota</taxon>
        <taxon>Metazoa</taxon>
        <taxon>Chordata</taxon>
        <taxon>Craniata</taxon>
        <taxon>Vertebrata</taxon>
        <taxon>Euteleostomi</taxon>
        <taxon>Mammalia</taxon>
        <taxon>Eutheria</taxon>
        <taxon>Laurasiatheria</taxon>
        <taxon>Artiodactyla</taxon>
        <taxon>Tylopoda</taxon>
        <taxon>Camelidae</taxon>
        <taxon>Camelus</taxon>
    </lineage>
</organism>
<reference evidence="3" key="1">
    <citation type="submission" date="2025-08" db="UniProtKB">
        <authorList>
            <consortium name="RefSeq"/>
        </authorList>
    </citation>
    <scope>IDENTIFICATION</scope>
    <source>
        <tissue evidence="3">Ear skin</tissue>
    </source>
</reference>
<proteinExistence type="predicted"/>
<protein>
    <submittedName>
        <fullName evidence="3">Uncharacterized protein LOC116658030</fullName>
    </submittedName>
</protein>
<evidence type="ECO:0000313" key="2">
    <source>
        <dbReference type="Proteomes" id="UP000694856"/>
    </source>
</evidence>
<accession>A0A8B8RK67</accession>
<feature type="region of interest" description="Disordered" evidence="1">
    <location>
        <begin position="272"/>
        <end position="292"/>
    </location>
</feature>